<dbReference type="CDD" id="cd07989">
    <property type="entry name" value="LPLAT_AGPAT-like"/>
    <property type="match status" value="1"/>
</dbReference>
<evidence type="ECO:0000256" key="1">
    <source>
        <dbReference type="ARBA" id="ARBA00005189"/>
    </source>
</evidence>
<dbReference type="InterPro" id="IPR002123">
    <property type="entry name" value="Plipid/glycerol_acylTrfase"/>
</dbReference>
<protein>
    <submittedName>
        <fullName evidence="5">AMP-binding domain-containing protein</fullName>
    </submittedName>
</protein>
<organism evidence="5 6">
    <name type="scientific">Caballeronia choica</name>
    <dbReference type="NCBI Taxonomy" id="326476"/>
    <lineage>
        <taxon>Bacteria</taxon>
        <taxon>Pseudomonadati</taxon>
        <taxon>Pseudomonadota</taxon>
        <taxon>Betaproteobacteria</taxon>
        <taxon>Burkholderiales</taxon>
        <taxon>Burkholderiaceae</taxon>
        <taxon>Caballeronia</taxon>
    </lineage>
</organism>
<sequence length="232" mass="25425">MIAPAAWCTVVLCPDEARGFMTAARACRIFLRLTGVRLDRIVDERVASVPHAVMVANHTSYLDSLVLLAALPRPVNFVAKRELSKQPFVGRFLRAIGTRFVERRDYLASLEDEELLVAQAAESDSLLFFPEGTFTRSSGLRPFHLGAFRAACLTHEPVIPIALSGVRGILRDGTWLPRRGKVVVTLLEPVQPTGVNFGAMLRLRDNVRRAIAKHCGEPLLTGDAVQGSSLLG</sequence>
<keyword evidence="6" id="KW-1185">Reference proteome</keyword>
<dbReference type="RefSeq" id="WP_235028675.1">
    <property type="nucleotide sequence ID" value="NZ_FCON02000147.1"/>
</dbReference>
<dbReference type="SMART" id="SM00563">
    <property type="entry name" value="PlsC"/>
    <property type="match status" value="1"/>
</dbReference>
<evidence type="ECO:0000256" key="3">
    <source>
        <dbReference type="ARBA" id="ARBA00023315"/>
    </source>
</evidence>
<dbReference type="GO" id="GO:0003841">
    <property type="term" value="F:1-acylglycerol-3-phosphate O-acyltransferase activity"/>
    <property type="evidence" value="ECO:0007669"/>
    <property type="project" value="TreeGrafter"/>
</dbReference>
<evidence type="ECO:0000313" key="6">
    <source>
        <dbReference type="Proteomes" id="UP000054770"/>
    </source>
</evidence>
<comment type="pathway">
    <text evidence="1">Lipid metabolism.</text>
</comment>
<evidence type="ECO:0000259" key="4">
    <source>
        <dbReference type="SMART" id="SM00563"/>
    </source>
</evidence>
<dbReference type="GO" id="GO:0006654">
    <property type="term" value="P:phosphatidic acid biosynthetic process"/>
    <property type="evidence" value="ECO:0007669"/>
    <property type="project" value="TreeGrafter"/>
</dbReference>
<comment type="caution">
    <text evidence="5">The sequence shown here is derived from an EMBL/GenBank/DDBJ whole genome shotgun (WGS) entry which is preliminary data.</text>
</comment>
<accession>A0A158KRW7</accession>
<dbReference type="PANTHER" id="PTHR10434">
    <property type="entry name" value="1-ACYL-SN-GLYCEROL-3-PHOSPHATE ACYLTRANSFERASE"/>
    <property type="match status" value="1"/>
</dbReference>
<name>A0A158KRW7_9BURK</name>
<keyword evidence="2" id="KW-0808">Transferase</keyword>
<dbReference type="EMBL" id="FCON02000147">
    <property type="protein sequence ID" value="SAL83878.1"/>
    <property type="molecule type" value="Genomic_DNA"/>
</dbReference>
<keyword evidence="3" id="KW-0012">Acyltransferase</keyword>
<reference evidence="5" key="1">
    <citation type="submission" date="2016-01" db="EMBL/GenBank/DDBJ databases">
        <authorList>
            <person name="Peeters C."/>
        </authorList>
    </citation>
    <scope>NUCLEOTIDE SEQUENCE [LARGE SCALE GENOMIC DNA]</scope>
    <source>
        <strain evidence="5">LMG 22940</strain>
    </source>
</reference>
<dbReference type="Proteomes" id="UP000054770">
    <property type="component" value="Unassembled WGS sequence"/>
</dbReference>
<evidence type="ECO:0000256" key="2">
    <source>
        <dbReference type="ARBA" id="ARBA00022679"/>
    </source>
</evidence>
<evidence type="ECO:0000313" key="5">
    <source>
        <dbReference type="EMBL" id="SAL83878.1"/>
    </source>
</evidence>
<dbReference type="PANTHER" id="PTHR10434:SF11">
    <property type="entry name" value="1-ACYL-SN-GLYCEROL-3-PHOSPHATE ACYLTRANSFERASE"/>
    <property type="match status" value="1"/>
</dbReference>
<dbReference type="Pfam" id="PF01553">
    <property type="entry name" value="Acyltransferase"/>
    <property type="match status" value="1"/>
</dbReference>
<gene>
    <name evidence="5" type="ORF">AWB68_07080</name>
</gene>
<feature type="domain" description="Phospholipid/glycerol acyltransferase" evidence="4">
    <location>
        <begin position="52"/>
        <end position="166"/>
    </location>
</feature>
<dbReference type="AlphaFoldDB" id="A0A158KRW7"/>
<dbReference type="SUPFAM" id="SSF69593">
    <property type="entry name" value="Glycerol-3-phosphate (1)-acyltransferase"/>
    <property type="match status" value="1"/>
</dbReference>
<proteinExistence type="predicted"/>